<dbReference type="AlphaFoldDB" id="A0A291N6E0"/>
<reference evidence="1 2" key="1">
    <citation type="submission" date="2017-10" db="EMBL/GenBank/DDBJ databases">
        <title>Sphingobium yanoikuyae S72.</title>
        <authorList>
            <person name="Sanchez E."/>
            <person name="Bustos P."/>
            <person name="Mendoza P."/>
            <person name="Guo X."/>
            <person name="Mendoza A."/>
        </authorList>
    </citation>
    <scope>NUCLEOTIDE SEQUENCE [LARGE SCALE GENOMIC DNA]</scope>
    <source>
        <strain evidence="1 2">S72</strain>
    </source>
</reference>
<evidence type="ECO:0000313" key="2">
    <source>
        <dbReference type="Proteomes" id="UP000219422"/>
    </source>
</evidence>
<dbReference type="GeneID" id="57780086"/>
<protein>
    <submittedName>
        <fullName evidence="1">Uncharacterized protein</fullName>
    </submittedName>
</protein>
<organism evidence="1 2">
    <name type="scientific">Sphingobium yanoikuyae</name>
    <name type="common">Sphingomonas yanoikuyae</name>
    <dbReference type="NCBI Taxonomy" id="13690"/>
    <lineage>
        <taxon>Bacteria</taxon>
        <taxon>Pseudomonadati</taxon>
        <taxon>Pseudomonadota</taxon>
        <taxon>Alphaproteobacteria</taxon>
        <taxon>Sphingomonadales</taxon>
        <taxon>Sphingomonadaceae</taxon>
        <taxon>Sphingobium</taxon>
    </lineage>
</organism>
<gene>
    <name evidence="1" type="ORF">A6768_24815</name>
</gene>
<dbReference type="Proteomes" id="UP000219422">
    <property type="component" value="Chromosome"/>
</dbReference>
<evidence type="ECO:0000313" key="1">
    <source>
        <dbReference type="EMBL" id="ATI82902.1"/>
    </source>
</evidence>
<sequence length="721" mass="76436">MPKIKDLPELGTADATEQMIIEQADKTYRAGVKDYLGSIGITPARDILLSMALGDQQPNWFTAAQVNFADTSGNLAESGSHKLPVPDIYNNIPCWRLDCPANSIMDTVFSFSDLANLDAGEVISASVQPLFLTPSPDAGTGGASSCTFDLIQLTATRASIAGGTTTGQLGDKAGLLVTPVNALSNVAKLANAAVLDFRLIIRNTGGTNARSLYFTLPFVGRGGIPTFRMPRKDPTLYLAGTSGHDKNSGALSAPLKSMIGALKAIGESGTIVITESGDYRVPAAIAAASKASVKISVAPGVRARVLGGVRLDELGAITKTAGFSKVYQVSHALLHSQVILGPPYPSIVGHLNGVNILWQDGVPDLRTAISDAERHPLHRGRSYRLDHTRIMGQTAINTKTTGLAQIDGLTYPAFYADENGELPTSPAGVPTLYFTCSEGGDGALANIYIPAQYNLFNAGNDRQEFELAGLQILYFTRNVQARGFRSVLLTDLYLCGARQENIQWSDTRYAELRDCIAVGSGIDNIGAHRYATDDRQVRHKMSGIWCAHSLDDAESVHEGCGGEAENFLYEYAGDRGVATSYGGRTVHRDGLIRKSGQWDLTTGEGFAAIEQPVGAPLPGDLGVATEAIGYNIIVEGARRSFGVQGSVGSKNRLTLYNCASIDPVDEGGAPVDATRPCCHLWVRGGTLSVPHGDLKFRGSAPQKVIASGTIDIGGQLGLIEV</sequence>
<proteinExistence type="predicted"/>
<accession>A0A291N6E0</accession>
<dbReference type="EMBL" id="CP023741">
    <property type="protein sequence ID" value="ATI82902.1"/>
    <property type="molecule type" value="Genomic_DNA"/>
</dbReference>
<dbReference type="RefSeq" id="WP_097385348.1">
    <property type="nucleotide sequence ID" value="NZ_CP023741.1"/>
</dbReference>
<name>A0A291N6E0_SPHYA</name>
<dbReference type="KEGG" id="sya:A6768_24815"/>